<dbReference type="GO" id="GO:0052717">
    <property type="term" value="F:tRNA-specific adenosine-34 deaminase activity"/>
    <property type="evidence" value="ECO:0007669"/>
    <property type="project" value="UniProtKB-UniRule"/>
</dbReference>
<evidence type="ECO:0000256" key="4">
    <source>
        <dbReference type="ARBA" id="ARBA00022801"/>
    </source>
</evidence>
<dbReference type="InterPro" id="IPR016193">
    <property type="entry name" value="Cytidine_deaminase-like"/>
</dbReference>
<evidence type="ECO:0000256" key="2">
    <source>
        <dbReference type="ARBA" id="ARBA00022694"/>
    </source>
</evidence>
<dbReference type="PANTHER" id="PTHR11079">
    <property type="entry name" value="CYTOSINE DEAMINASE FAMILY MEMBER"/>
    <property type="match status" value="1"/>
</dbReference>
<accession>A0A6V8P544</accession>
<comment type="subunit">
    <text evidence="1 7">Homodimer.</text>
</comment>
<feature type="binding site" evidence="7">
    <location>
        <position position="61"/>
    </location>
    <ligand>
        <name>Zn(2+)</name>
        <dbReference type="ChEBI" id="CHEBI:29105"/>
        <note>catalytic</note>
    </ligand>
</feature>
<dbReference type="EMBL" id="BLSB01000071">
    <property type="protein sequence ID" value="GFP35247.1"/>
    <property type="molecule type" value="Genomic_DNA"/>
</dbReference>
<dbReference type="Pfam" id="PF14437">
    <property type="entry name" value="MafB19-deam"/>
    <property type="match status" value="1"/>
</dbReference>
<organism evidence="9 12">
    <name type="scientific">Candidatus Hakubella thermalkaliphila</name>
    <dbReference type="NCBI Taxonomy" id="2754717"/>
    <lineage>
        <taxon>Bacteria</taxon>
        <taxon>Bacillati</taxon>
        <taxon>Actinomycetota</taxon>
        <taxon>Actinomycetota incertae sedis</taxon>
        <taxon>Candidatus Hakubellales</taxon>
        <taxon>Candidatus Hakubellaceae</taxon>
        <taxon>Candidatus Hakubella</taxon>
    </lineage>
</organism>
<feature type="binding site" evidence="7">
    <location>
        <position position="94"/>
    </location>
    <ligand>
        <name>Zn(2+)</name>
        <dbReference type="ChEBI" id="CHEBI:29105"/>
        <note>catalytic</note>
    </ligand>
</feature>
<dbReference type="Gene3D" id="3.40.140.10">
    <property type="entry name" value="Cytidine Deaminase, domain 2"/>
    <property type="match status" value="1"/>
</dbReference>
<feature type="domain" description="CMP/dCMP-type deaminase" evidence="8">
    <location>
        <begin position="10"/>
        <end position="120"/>
    </location>
</feature>
<feature type="binding site" evidence="7">
    <location>
        <position position="91"/>
    </location>
    <ligand>
        <name>Zn(2+)</name>
        <dbReference type="ChEBI" id="CHEBI:29105"/>
        <note>catalytic</note>
    </ligand>
</feature>
<evidence type="ECO:0000256" key="3">
    <source>
        <dbReference type="ARBA" id="ARBA00022723"/>
    </source>
</evidence>
<evidence type="ECO:0000256" key="1">
    <source>
        <dbReference type="ARBA" id="ARBA00011738"/>
    </source>
</evidence>
<keyword evidence="12" id="KW-1185">Reference proteome</keyword>
<dbReference type="EC" id="3.5.4.33" evidence="7"/>
<gene>
    <name evidence="7" type="primary">tadA</name>
    <name evidence="9" type="ORF">HKBW3S33_01142</name>
    <name evidence="10" type="ORF">HKBW3S43_01039</name>
</gene>
<evidence type="ECO:0000256" key="5">
    <source>
        <dbReference type="ARBA" id="ARBA00022833"/>
    </source>
</evidence>
<comment type="function">
    <text evidence="7">Catalyzes the deamination of adenosine to inosine at the wobble position 34 of tRNA(Arg2).</text>
</comment>
<comment type="similarity">
    <text evidence="7">Belongs to the cytidine and deoxycytidylate deaminase family.</text>
</comment>
<dbReference type="HAMAP" id="MF_00972">
    <property type="entry name" value="tRNA_aden_deaminase"/>
    <property type="match status" value="1"/>
</dbReference>
<keyword evidence="5 7" id="KW-0862">Zinc</keyword>
<reference evidence="11 12" key="1">
    <citation type="journal article" date="2020" name="Front. Microbiol.">
        <title>Single-cell genomics of novel Actinobacteria with the Wood-Ljungdahl pathway discovered in a serpentinizing system.</title>
        <authorList>
            <person name="Merino N."/>
            <person name="Kawai M."/>
            <person name="Boyd E.S."/>
            <person name="Colman D.R."/>
            <person name="McGlynn S.E."/>
            <person name="Nealson K.H."/>
            <person name="Kurokawa K."/>
            <person name="Hongoh Y."/>
        </authorList>
    </citation>
    <scope>NUCLEOTIDE SEQUENCE [LARGE SCALE GENOMIC DNA]</scope>
    <source>
        <strain evidence="9 12">S33</strain>
        <strain evidence="10 11">S43</strain>
    </source>
</reference>
<dbReference type="PANTHER" id="PTHR11079:SF202">
    <property type="entry name" value="TRNA-SPECIFIC ADENOSINE DEAMINASE"/>
    <property type="match status" value="1"/>
</dbReference>
<dbReference type="InterPro" id="IPR028883">
    <property type="entry name" value="tRNA_aden_deaminase"/>
</dbReference>
<evidence type="ECO:0000313" key="11">
    <source>
        <dbReference type="Proteomes" id="UP000576480"/>
    </source>
</evidence>
<keyword evidence="2 7" id="KW-0819">tRNA processing</keyword>
<dbReference type="FunFam" id="3.40.140.10:FF:000005">
    <property type="entry name" value="tRNA-specific adenosine deaminase"/>
    <property type="match status" value="1"/>
</dbReference>
<dbReference type="Proteomes" id="UP000591948">
    <property type="component" value="Unassembled WGS sequence"/>
</dbReference>
<evidence type="ECO:0000256" key="6">
    <source>
        <dbReference type="ARBA" id="ARBA00048045"/>
    </source>
</evidence>
<proteinExistence type="inferred from homology"/>
<evidence type="ECO:0000259" key="8">
    <source>
        <dbReference type="PROSITE" id="PS51747"/>
    </source>
</evidence>
<dbReference type="PROSITE" id="PS51747">
    <property type="entry name" value="CYT_DCMP_DEAMINASES_2"/>
    <property type="match status" value="1"/>
</dbReference>
<dbReference type="GO" id="GO:0002100">
    <property type="term" value="P:tRNA wobble adenosine to inosine editing"/>
    <property type="evidence" value="ECO:0007669"/>
    <property type="project" value="UniProtKB-UniRule"/>
</dbReference>
<dbReference type="InterPro" id="IPR002125">
    <property type="entry name" value="CMP_dCMP_dom"/>
</dbReference>
<dbReference type="NCBIfam" id="NF008113">
    <property type="entry name" value="PRK10860.1"/>
    <property type="match status" value="1"/>
</dbReference>
<dbReference type="RefSeq" id="WP_176229883.1">
    <property type="nucleotide sequence ID" value="NZ_BLRY01000060.1"/>
</dbReference>
<protein>
    <recommendedName>
        <fullName evidence="7">tRNA-specific adenosine deaminase</fullName>
        <ecNumber evidence="7">3.5.4.33</ecNumber>
    </recommendedName>
</protein>
<dbReference type="CDD" id="cd01285">
    <property type="entry name" value="nucleoside_deaminase"/>
    <property type="match status" value="1"/>
</dbReference>
<dbReference type="Proteomes" id="UP000576480">
    <property type="component" value="Unassembled WGS sequence"/>
</dbReference>
<keyword evidence="4 7" id="KW-0378">Hydrolase</keyword>
<dbReference type="AlphaFoldDB" id="A0A6V8P544"/>
<comment type="caution">
    <text evidence="9">The sequence shown here is derived from an EMBL/GenBank/DDBJ whole genome shotgun (WGS) entry which is preliminary data.</text>
</comment>
<sequence>MLVTPNTTTNQDEHFMHLALAQARLAFSRKEVPIGAVIVREEEVIARAFNRRESDQDPTAHAEILCIRKVARKLKSWRLSGLTLYVTIEPCPMCAGAIYLARIDRLVYGVRDERAGSAGTLYNIVNDPRLNHRVQITAGVCEGEAARLMQDFFERLRYNLRYKIKRSNRPRS</sequence>
<dbReference type="InterPro" id="IPR058535">
    <property type="entry name" value="MafB19-deam"/>
</dbReference>
<evidence type="ECO:0000313" key="9">
    <source>
        <dbReference type="EMBL" id="GFP27732.1"/>
    </source>
</evidence>
<keyword evidence="3 7" id="KW-0479">Metal-binding</keyword>
<evidence type="ECO:0000313" key="10">
    <source>
        <dbReference type="EMBL" id="GFP35247.1"/>
    </source>
</evidence>
<comment type="cofactor">
    <cofactor evidence="7">
        <name>Zn(2+)</name>
        <dbReference type="ChEBI" id="CHEBI:29105"/>
    </cofactor>
    <text evidence="7">Binds 1 zinc ion per subunit.</text>
</comment>
<evidence type="ECO:0000313" key="12">
    <source>
        <dbReference type="Proteomes" id="UP000591948"/>
    </source>
</evidence>
<dbReference type="GO" id="GO:0008270">
    <property type="term" value="F:zinc ion binding"/>
    <property type="evidence" value="ECO:0007669"/>
    <property type="project" value="UniProtKB-UniRule"/>
</dbReference>
<evidence type="ECO:0000256" key="7">
    <source>
        <dbReference type="HAMAP-Rule" id="MF_00972"/>
    </source>
</evidence>
<dbReference type="SUPFAM" id="SSF53927">
    <property type="entry name" value="Cytidine deaminase-like"/>
    <property type="match status" value="1"/>
</dbReference>
<comment type="catalytic activity">
    <reaction evidence="6 7">
        <text>adenosine(34) in tRNA + H2O + H(+) = inosine(34) in tRNA + NH4(+)</text>
        <dbReference type="Rhea" id="RHEA:43168"/>
        <dbReference type="Rhea" id="RHEA-COMP:10373"/>
        <dbReference type="Rhea" id="RHEA-COMP:10374"/>
        <dbReference type="ChEBI" id="CHEBI:15377"/>
        <dbReference type="ChEBI" id="CHEBI:15378"/>
        <dbReference type="ChEBI" id="CHEBI:28938"/>
        <dbReference type="ChEBI" id="CHEBI:74411"/>
        <dbReference type="ChEBI" id="CHEBI:82852"/>
        <dbReference type="EC" id="3.5.4.33"/>
    </reaction>
</comment>
<dbReference type="EMBL" id="BLRY01000060">
    <property type="protein sequence ID" value="GFP27732.1"/>
    <property type="molecule type" value="Genomic_DNA"/>
</dbReference>
<feature type="active site" description="Proton donor" evidence="7">
    <location>
        <position position="63"/>
    </location>
</feature>
<name>A0A6V8P544_9ACTN</name>